<reference evidence="1" key="2">
    <citation type="submission" date="2021-04" db="EMBL/GenBank/DDBJ databases">
        <authorList>
            <person name="Gilroy R."/>
        </authorList>
    </citation>
    <scope>NUCLEOTIDE SEQUENCE</scope>
    <source>
        <strain evidence="1">9264</strain>
    </source>
</reference>
<dbReference type="InterPro" id="IPR029058">
    <property type="entry name" value="AB_hydrolase_fold"/>
</dbReference>
<accession>A0A9D2U997</accession>
<dbReference type="AlphaFoldDB" id="A0A9D2U997"/>
<evidence type="ECO:0008006" key="3">
    <source>
        <dbReference type="Google" id="ProtNLM"/>
    </source>
</evidence>
<dbReference type="SUPFAM" id="SSF53474">
    <property type="entry name" value="alpha/beta-Hydrolases"/>
    <property type="match status" value="1"/>
</dbReference>
<comment type="caution">
    <text evidence="1">The sequence shown here is derived from an EMBL/GenBank/DDBJ whole genome shotgun (WGS) entry which is preliminary data.</text>
</comment>
<organism evidence="1 2">
    <name type="scientific">Candidatus Paenalcaligenes intestinipullorum</name>
    <dbReference type="NCBI Taxonomy" id="2838718"/>
    <lineage>
        <taxon>Bacteria</taxon>
        <taxon>Pseudomonadati</taxon>
        <taxon>Pseudomonadota</taxon>
        <taxon>Betaproteobacteria</taxon>
        <taxon>Burkholderiales</taxon>
        <taxon>Alcaligenaceae</taxon>
        <taxon>Paenalcaligenes</taxon>
    </lineage>
</organism>
<proteinExistence type="predicted"/>
<sequence length="75" mass="8563">MQVAENLLWQAYELWPGAILILRGEHSSLLTAQTAQTMMQRHPRASLHEVAGVGHWPTFRFMSQLAVAHHFLLET</sequence>
<dbReference type="Proteomes" id="UP000823889">
    <property type="component" value="Unassembled WGS sequence"/>
</dbReference>
<gene>
    <name evidence="1" type="ORF">H9906_04930</name>
</gene>
<evidence type="ECO:0000313" key="1">
    <source>
        <dbReference type="EMBL" id="HJD44359.1"/>
    </source>
</evidence>
<reference evidence="1" key="1">
    <citation type="journal article" date="2021" name="PeerJ">
        <title>Extensive microbial diversity within the chicken gut microbiome revealed by metagenomics and culture.</title>
        <authorList>
            <person name="Gilroy R."/>
            <person name="Ravi A."/>
            <person name="Getino M."/>
            <person name="Pursley I."/>
            <person name="Horton D.L."/>
            <person name="Alikhan N.F."/>
            <person name="Baker D."/>
            <person name="Gharbi K."/>
            <person name="Hall N."/>
            <person name="Watson M."/>
            <person name="Adriaenssens E.M."/>
            <person name="Foster-Nyarko E."/>
            <person name="Jarju S."/>
            <person name="Secka A."/>
            <person name="Antonio M."/>
            <person name="Oren A."/>
            <person name="Chaudhuri R.R."/>
            <person name="La Ragione R."/>
            <person name="Hildebrand F."/>
            <person name="Pallen M.J."/>
        </authorList>
    </citation>
    <scope>NUCLEOTIDE SEQUENCE</scope>
    <source>
        <strain evidence="1">9264</strain>
    </source>
</reference>
<dbReference type="Gene3D" id="3.40.50.1820">
    <property type="entry name" value="alpha/beta hydrolase"/>
    <property type="match status" value="1"/>
</dbReference>
<protein>
    <recommendedName>
        <fullName evidence="3">Alpha/beta hydrolase</fullName>
    </recommendedName>
</protein>
<name>A0A9D2U997_9BURK</name>
<dbReference type="EMBL" id="DWUQ01000099">
    <property type="protein sequence ID" value="HJD44359.1"/>
    <property type="molecule type" value="Genomic_DNA"/>
</dbReference>
<evidence type="ECO:0000313" key="2">
    <source>
        <dbReference type="Proteomes" id="UP000823889"/>
    </source>
</evidence>